<gene>
    <name evidence="1" type="ORF">JOC95_003624</name>
</gene>
<dbReference type="RefSeq" id="WP_204418490.1">
    <property type="nucleotide sequence ID" value="NZ_JAFBED010000010.1"/>
</dbReference>
<dbReference type="Proteomes" id="UP000737402">
    <property type="component" value="Unassembled WGS sequence"/>
</dbReference>
<name>A0ABS2P417_9BACI</name>
<dbReference type="EMBL" id="JAFBED010000010">
    <property type="protein sequence ID" value="MBM7621716.1"/>
    <property type="molecule type" value="Genomic_DNA"/>
</dbReference>
<dbReference type="PROSITE" id="PS51257">
    <property type="entry name" value="PROKAR_LIPOPROTEIN"/>
    <property type="match status" value="1"/>
</dbReference>
<evidence type="ECO:0008006" key="3">
    <source>
        <dbReference type="Google" id="ProtNLM"/>
    </source>
</evidence>
<reference evidence="1 2" key="1">
    <citation type="submission" date="2021-01" db="EMBL/GenBank/DDBJ databases">
        <title>Genomic Encyclopedia of Type Strains, Phase IV (KMG-IV): sequencing the most valuable type-strain genomes for metagenomic binning, comparative biology and taxonomic classification.</title>
        <authorList>
            <person name="Goeker M."/>
        </authorList>
    </citation>
    <scope>NUCLEOTIDE SEQUENCE [LARGE SCALE GENOMIC DNA]</scope>
    <source>
        <strain evidence="1 2">DSM 25879</strain>
    </source>
</reference>
<accession>A0ABS2P417</accession>
<evidence type="ECO:0000313" key="1">
    <source>
        <dbReference type="EMBL" id="MBM7621716.1"/>
    </source>
</evidence>
<sequence length="142" mass="15964">MKLLLVILTCFTLVFLTGCKEEKRKEPEVNSLVNEMATEVSKMSIQAKEPLSMTIHHHIKGQHVYMECIVGPDFHFTDEKSKRKQGEGRLGVYVDGKLLETVSKGAFILKGIPSGTHTITVKLMHNDQTEYGLSESFVVEIN</sequence>
<proteinExistence type="predicted"/>
<evidence type="ECO:0000313" key="2">
    <source>
        <dbReference type="Proteomes" id="UP000737402"/>
    </source>
</evidence>
<protein>
    <recommendedName>
        <fullName evidence="3">Lipoprotein</fullName>
    </recommendedName>
</protein>
<comment type="caution">
    <text evidence="1">The sequence shown here is derived from an EMBL/GenBank/DDBJ whole genome shotgun (WGS) entry which is preliminary data.</text>
</comment>
<keyword evidence="2" id="KW-1185">Reference proteome</keyword>
<organism evidence="1 2">
    <name type="scientific">Sutcliffiella tianshenii</name>
    <dbReference type="NCBI Taxonomy" id="1463404"/>
    <lineage>
        <taxon>Bacteria</taxon>
        <taxon>Bacillati</taxon>
        <taxon>Bacillota</taxon>
        <taxon>Bacilli</taxon>
        <taxon>Bacillales</taxon>
        <taxon>Bacillaceae</taxon>
        <taxon>Sutcliffiella</taxon>
    </lineage>
</organism>